<accession>A0A1L5BWN7</accession>
<dbReference type="Proteomes" id="UP000233833">
    <property type="component" value="Segment"/>
</dbReference>
<sequence>MPVVVPSNSAMAFTYADLNPLLQAAGFPSIPDNTTSWRFTSYKDLISFRARILPTTIGMMIDQATPPRVDGAQFEQNSSTAPPNSYLYFIATVLKRTDVDYTGILVAVGLPQFCASVKRTLLSLQPELEILANEDELNRFPPLTGIRQFTSLGATELTCFLASEDHLFQILEDQTISQESRVCTALVAMFPYILPELQTRVHVVHTYQGGAQVRPEALFGGGAEQAVENARRLTLLAIYLLAPAYTRQDKLHEQIARRTQAAAVQEQLEHYDASRTRTLLDSLQWKIGSMMPIVDDVLAMVICRTTRGTTDPNAPLTELISPGELNRNQEIGRVASSLLEQARLVYTNYHSTSIHFILPVFDPLVTAIGADHLTFREEITRFRGIRTVVSSAPFMGLCAQLPAQYHIKNCARLAYLGLLYHDRSLTTPEEKASFKEYKISGVREHIASQADRNIVENLVDILPSQTVSAIASLVQHISLEKASILMDSKSPEEQLEVLNLLRGEDAPGAWAMDQMNRENATYTRQLIESGVKLLKAALEEQYELRRDAAETLPTPDAVRTRRAALIEWRKGITNMFSNLTDWTEALPSAPRSGMEAIRTTTLARLTEIMTAIRTDDAMEQ</sequence>
<proteinExistence type="predicted"/>
<name>A0A1L5BWN7_9MONO</name>
<protein>
    <submittedName>
        <fullName evidence="1">Uncharacterized protein</fullName>
    </submittedName>
</protein>
<organism evidence="1">
    <name type="scientific">Pteromalus puparum negative-strand RNA virus 1</name>
    <dbReference type="NCBI Taxonomy" id="1926633"/>
    <lineage>
        <taxon>Viruses</taxon>
        <taxon>Riboviria</taxon>
        <taxon>Orthornavirae</taxon>
        <taxon>Negarnaviricota</taxon>
        <taxon>Haploviricotina</taxon>
        <taxon>Monjiviricetes</taxon>
        <taxon>Mononegavirales</taxon>
        <taxon>Artoviridae</taxon>
        <taxon>Peropuvirus</taxon>
        <taxon>Peropuvirus pteromali</taxon>
    </lineage>
</organism>
<dbReference type="EMBL" id="KX431032">
    <property type="protein sequence ID" value="APL97663.1"/>
    <property type="molecule type" value="Viral_cRNA"/>
</dbReference>
<dbReference type="GeneID" id="37616260"/>
<keyword evidence="2" id="KW-1185">Reference proteome</keyword>
<dbReference type="KEGG" id="vg:37616260"/>
<evidence type="ECO:0000313" key="2">
    <source>
        <dbReference type="Proteomes" id="UP000233833"/>
    </source>
</evidence>
<dbReference type="RefSeq" id="YP_009505429.1">
    <property type="nucleotide sequence ID" value="NC_038269.1"/>
</dbReference>
<evidence type="ECO:0000313" key="1">
    <source>
        <dbReference type="EMBL" id="APL97663.1"/>
    </source>
</evidence>
<reference evidence="1" key="1">
    <citation type="submission" date="2016-06" db="EMBL/GenBank/DDBJ databases">
        <title>A Novel Negative-stranded RNA Virus Mediates Sex Ratio in Its Parasitoid Host.</title>
        <authorList>
            <person name="Wang F."/>
            <person name="Fang Q."/>
            <person name="Wang B."/>
            <person name="Yan Z."/>
            <person name="Hong J."/>
            <person name="Bao Y."/>
            <person name="Kuhu J.H."/>
            <person name="Werren J.H."/>
            <person name="Song Q."/>
            <person name="Ye G."/>
        </authorList>
    </citation>
    <scope>NUCLEOTIDE SEQUENCE [LARGE SCALE GENOMIC DNA]</scope>
    <source>
        <strain evidence="1">1</strain>
    </source>
</reference>